<evidence type="ECO:0000256" key="6">
    <source>
        <dbReference type="SAM" id="SignalP"/>
    </source>
</evidence>
<comment type="caution">
    <text evidence="5">Lacks conserved residue(s) required for the propagation of feature annotation.</text>
</comment>
<dbReference type="Gene3D" id="2.30.230.10">
    <property type="entry name" value="Lipovitellin, beta-sheet shell regions, chain A"/>
    <property type="match status" value="1"/>
</dbReference>
<evidence type="ECO:0000313" key="8">
    <source>
        <dbReference type="Proteomes" id="UP000694843"/>
    </source>
</evidence>
<keyword evidence="3" id="KW-1015">Disulfide bond</keyword>
<dbReference type="PANTHER" id="PTHR23345:SF15">
    <property type="entry name" value="VITELLOGENIN 1-RELATED"/>
    <property type="match status" value="1"/>
</dbReference>
<keyword evidence="2" id="KW-0758">Storage protein</keyword>
<feature type="chain" id="PRO_5037502207" evidence="6">
    <location>
        <begin position="23"/>
        <end position="1340"/>
    </location>
</feature>
<dbReference type="GeneID" id="108673521"/>
<keyword evidence="4" id="KW-0325">Glycoprotein</keyword>
<keyword evidence="1 6" id="KW-0732">Signal</keyword>
<evidence type="ECO:0000313" key="9">
    <source>
        <dbReference type="RefSeq" id="XP_018016855.2"/>
    </source>
</evidence>
<dbReference type="InterPro" id="IPR015819">
    <property type="entry name" value="Lipid_transp_b-sht_shell"/>
</dbReference>
<dbReference type="InterPro" id="IPR011030">
    <property type="entry name" value="Lipovitellin_superhlx_dom"/>
</dbReference>
<dbReference type="InterPro" id="IPR015816">
    <property type="entry name" value="Vitellinogen_b-sht_N"/>
</dbReference>
<name>A0A8B7NT15_HYAAZ</name>
<reference evidence="9" key="1">
    <citation type="submission" date="2025-08" db="UniProtKB">
        <authorList>
            <consortium name="RefSeq"/>
        </authorList>
    </citation>
    <scope>IDENTIFICATION</scope>
    <source>
        <tissue evidence="9">Whole organism</tissue>
    </source>
</reference>
<proteinExistence type="predicted"/>
<dbReference type="Proteomes" id="UP000694843">
    <property type="component" value="Unplaced"/>
</dbReference>
<keyword evidence="8" id="KW-1185">Reference proteome</keyword>
<evidence type="ECO:0000256" key="4">
    <source>
        <dbReference type="ARBA" id="ARBA00023180"/>
    </source>
</evidence>
<dbReference type="SUPFAM" id="SSF48431">
    <property type="entry name" value="Lipovitellin-phosvitin complex, superhelical domain"/>
    <property type="match status" value="1"/>
</dbReference>
<dbReference type="InterPro" id="IPR050733">
    <property type="entry name" value="Vitellogenin/Apolipophorin"/>
</dbReference>
<gene>
    <name evidence="9" type="primary">LOC108673521</name>
</gene>
<evidence type="ECO:0000256" key="5">
    <source>
        <dbReference type="PROSITE-ProRule" id="PRU00557"/>
    </source>
</evidence>
<dbReference type="SUPFAM" id="SSF56968">
    <property type="entry name" value="Lipovitellin-phosvitin complex, beta-sheet shell regions"/>
    <property type="match status" value="2"/>
</dbReference>
<evidence type="ECO:0000256" key="3">
    <source>
        <dbReference type="ARBA" id="ARBA00023157"/>
    </source>
</evidence>
<dbReference type="KEGG" id="hazt:108673521"/>
<dbReference type="RefSeq" id="XP_018016855.2">
    <property type="nucleotide sequence ID" value="XM_018161366.2"/>
</dbReference>
<dbReference type="GO" id="GO:0005319">
    <property type="term" value="F:lipid transporter activity"/>
    <property type="evidence" value="ECO:0007669"/>
    <property type="project" value="InterPro"/>
</dbReference>
<feature type="signal peptide" evidence="6">
    <location>
        <begin position="1"/>
        <end position="22"/>
    </location>
</feature>
<evidence type="ECO:0000256" key="2">
    <source>
        <dbReference type="ARBA" id="ARBA00022761"/>
    </source>
</evidence>
<protein>
    <submittedName>
        <fullName evidence="9">Uncharacterized protein LOC108673521</fullName>
    </submittedName>
</protein>
<dbReference type="Pfam" id="PF01347">
    <property type="entry name" value="Vitellogenin_N"/>
    <property type="match status" value="1"/>
</dbReference>
<dbReference type="InterPro" id="IPR001747">
    <property type="entry name" value="Vitellogenin_N"/>
</dbReference>
<dbReference type="PANTHER" id="PTHR23345">
    <property type="entry name" value="VITELLOGENIN-RELATED"/>
    <property type="match status" value="1"/>
</dbReference>
<dbReference type="SMART" id="SM00638">
    <property type="entry name" value="LPD_N"/>
    <property type="match status" value="1"/>
</dbReference>
<organism evidence="8 9">
    <name type="scientific">Hyalella azteca</name>
    <name type="common">Amphipod</name>
    <dbReference type="NCBI Taxonomy" id="294128"/>
    <lineage>
        <taxon>Eukaryota</taxon>
        <taxon>Metazoa</taxon>
        <taxon>Ecdysozoa</taxon>
        <taxon>Arthropoda</taxon>
        <taxon>Crustacea</taxon>
        <taxon>Multicrustacea</taxon>
        <taxon>Malacostraca</taxon>
        <taxon>Eumalacostraca</taxon>
        <taxon>Peracarida</taxon>
        <taxon>Amphipoda</taxon>
        <taxon>Senticaudata</taxon>
        <taxon>Talitrida</taxon>
        <taxon>Talitroidea</taxon>
        <taxon>Hyalellidae</taxon>
        <taxon>Hyalella</taxon>
    </lineage>
</organism>
<dbReference type="PROSITE" id="PS51211">
    <property type="entry name" value="VITELLOGENIN"/>
    <property type="match status" value="1"/>
</dbReference>
<dbReference type="Gene3D" id="1.25.10.20">
    <property type="entry name" value="Vitellinogen, superhelical"/>
    <property type="match status" value="1"/>
</dbReference>
<feature type="domain" description="Vitellogenin" evidence="7">
    <location>
        <begin position="45"/>
        <end position="628"/>
    </location>
</feature>
<accession>A0A8B7NT15</accession>
<dbReference type="OrthoDB" id="6484170at2759"/>
<sequence>MGMNAAVVAALLSLAVMRPAAAESTAEIFGRSTACALHCSAPSTFQYTKGMVHVFDYHASAKFLSNGREPQLGVSARAHITIAGPCEMILALSHVRLTDSSEPHPEFAAALTDKPLRFGFDDGRVSAVCPATDEPLWVLNFKRALLSTFQNSMKDFEKTRPVISEEIDVSGKCVSNYTAVIDSSGGKIISSGSLKEAICRENIRYPRFFGGDDDQPIASLTTRLKLSYQFKADFVVVPNSEARRSTLAMEWESGEPGDPPPQWLSIASEIITRLKNYAPDPVAFYRLTELLKTLDYDRLRELFLSIEPETWEMATVGFINLGTEASMKLLQDFIVSGGLPWNIRGDTIYNLLENFGLTSEMINILLKFIESSSLDKQFVSNKLKNYCLKNAECEQDERIGKLFSKSIEENSTPECKLDNETDTSEVASDGYDSSQSPGFGYLNQLNVEKLENFASLGRWNESSDNALLNCSQSVHQREWYGALEAQRSARCADFDYNSLLSIAEENREDSFRQIMIYRTLVRCPSVEFKSYILKRLTKDEVNQVTSYMWTHLTNLKNEGWATELVKNAALVSKFREKSLKFSRNVRKSFFVKKKTYDFEFNTIFSGFSLRPQYLSFQIFSDDFTPSEIWGLELREVNQTVETRDYYDEVRKTETSTVCAIDMRILGNNVYSKEKSFEDASFGLSSDYLVGTVVEYGTRMFDIFSFSFLARLFQINSFDVEYFKHLDIDLYFPTSLGLPFHLKLNKTKGYHVENLAPAYGKQFDAAMYIDAHHTNVGSKMITRFDLLPGLNVSKHFDRYQLIIKLPHLKNSIANIEMGVYNIENDKLTPRFSNNESLLETICIPGLQNISGSTVCIEYCPKTSWWPIYNFKYNLIYDKQEKVQGYNISGRFDSTFVDVAYEVMGCPDSSWRVQVYDLAEFLNIKLETPFFALNGSGIYKPKVAGFEHFGQALNMSGTLRCNDDEAPFTLIAESKKGQDKNMNVNLYFDSRLFESKLLSSVGFGNNGSAVVTIPYKIKGKTVETINFALSGSESNKVEESRIKLPFSVPSNFTRQEATAYVTFSQFPEFVIDFKGVFEDDKGDLDLDYYSWDFKLACGSHSLTSIMSTLWSRKTFETNSTLVYNKPDKVWKCEKHAFSEDGQHRGWTVISCNDDLMLQAQGECGVSKERGMYSNSSLVVPSHQPDAKYPLMTVTFDHNFNVLAQHYHVYCKKSFRDKTLQLNFTSDVVLDDRGVPQGFAESASHTGFLEISGSSIDPFLVTTDSKLSKSLQDLELTAVVQTPFDRWDKEAFKLKLQKRGDYLQSTLTENRRHESDSVYEVEGSLDHDIISNVLDWTSLKRKA</sequence>
<evidence type="ECO:0000256" key="1">
    <source>
        <dbReference type="ARBA" id="ARBA00022729"/>
    </source>
</evidence>
<evidence type="ECO:0000259" key="7">
    <source>
        <dbReference type="PROSITE" id="PS51211"/>
    </source>
</evidence>